<dbReference type="OrthoDB" id="678632at2"/>
<dbReference type="RefSeq" id="WP_120514240.1">
    <property type="nucleotide sequence ID" value="NZ_QXZY01000001.1"/>
</dbReference>
<dbReference type="EMBL" id="RMBX01000001">
    <property type="protein sequence ID" value="RPD42967.1"/>
    <property type="molecule type" value="Genomic_DNA"/>
</dbReference>
<evidence type="ECO:0000313" key="2">
    <source>
        <dbReference type="Proteomes" id="UP000279089"/>
    </source>
</evidence>
<name>A0A3N4MLV0_9BACT</name>
<dbReference type="AlphaFoldDB" id="A0A3N4MLV0"/>
<keyword evidence="2" id="KW-1185">Reference proteome</keyword>
<gene>
    <name evidence="1" type="ORF">EG028_01360</name>
</gene>
<organism evidence="1 2">
    <name type="scientific">Chitinophaga barathri</name>
    <dbReference type="NCBI Taxonomy" id="1647451"/>
    <lineage>
        <taxon>Bacteria</taxon>
        <taxon>Pseudomonadati</taxon>
        <taxon>Bacteroidota</taxon>
        <taxon>Chitinophagia</taxon>
        <taxon>Chitinophagales</taxon>
        <taxon>Chitinophagaceae</taxon>
        <taxon>Chitinophaga</taxon>
    </lineage>
</organism>
<proteinExistence type="predicted"/>
<protein>
    <submittedName>
        <fullName evidence="1">Uncharacterized protein</fullName>
    </submittedName>
</protein>
<dbReference type="Proteomes" id="UP000279089">
    <property type="component" value="Unassembled WGS sequence"/>
</dbReference>
<sequence length="72" mass="8390">MNNTTNRLESISVAFRQLDNQFRKKVCKECAWSEATYYRKRKLAGRLSPAEITTMLNITQQLISHLNKTISK</sequence>
<comment type="caution">
    <text evidence="1">The sequence shown here is derived from an EMBL/GenBank/DDBJ whole genome shotgun (WGS) entry which is preliminary data.</text>
</comment>
<reference evidence="2" key="1">
    <citation type="submission" date="2018-11" db="EMBL/GenBank/DDBJ databases">
        <title>Chitinophaga lutea sp.nov., isolate from arsenic contaminated soil.</title>
        <authorList>
            <person name="Zong Y."/>
        </authorList>
    </citation>
    <scope>NUCLEOTIDE SEQUENCE [LARGE SCALE GENOMIC DNA]</scope>
    <source>
        <strain evidence="2">YLT18</strain>
    </source>
</reference>
<evidence type="ECO:0000313" key="1">
    <source>
        <dbReference type="EMBL" id="RPD42967.1"/>
    </source>
</evidence>
<accession>A0A3N4MLV0</accession>